<proteinExistence type="predicted"/>
<reference evidence="3" key="1">
    <citation type="submission" date="2020-12" db="EMBL/GenBank/DDBJ databases">
        <title>Clostridium thailandense sp. nov., a novel acetogenic bacterium isolated from peat land soil in Thailand.</title>
        <authorList>
            <person name="Chaikitkaew S."/>
            <person name="Birkeland N.K."/>
        </authorList>
    </citation>
    <scope>NUCLEOTIDE SEQUENCE</scope>
    <source>
        <strain evidence="3">PL3</strain>
    </source>
</reference>
<keyword evidence="4" id="KW-1185">Reference proteome</keyword>
<dbReference type="AlphaFoldDB" id="A0A949TQ51"/>
<organism evidence="3 4">
    <name type="scientific">Clostridium thailandense</name>
    <dbReference type="NCBI Taxonomy" id="2794346"/>
    <lineage>
        <taxon>Bacteria</taxon>
        <taxon>Bacillati</taxon>
        <taxon>Bacillota</taxon>
        <taxon>Clostridia</taxon>
        <taxon>Eubacteriales</taxon>
        <taxon>Clostridiaceae</taxon>
        <taxon>Clostridium</taxon>
    </lineage>
</organism>
<dbReference type="Pfam" id="PF11738">
    <property type="entry name" value="DUF3298"/>
    <property type="match status" value="1"/>
</dbReference>
<feature type="domain" description="DUF3298" evidence="1">
    <location>
        <begin position="152"/>
        <end position="218"/>
    </location>
</feature>
<feature type="domain" description="Deacetylase PdaC" evidence="2">
    <location>
        <begin position="38"/>
        <end position="126"/>
    </location>
</feature>
<dbReference type="EMBL" id="JAEEGC010000227">
    <property type="protein sequence ID" value="MBV7276894.1"/>
    <property type="molecule type" value="Genomic_DNA"/>
</dbReference>
<accession>A0A949TQ51</accession>
<dbReference type="InterPro" id="IPR025303">
    <property type="entry name" value="PdaC"/>
</dbReference>
<evidence type="ECO:0000259" key="2">
    <source>
        <dbReference type="Pfam" id="PF13739"/>
    </source>
</evidence>
<comment type="caution">
    <text evidence="3">The sequence shown here is derived from an EMBL/GenBank/DDBJ whole genome shotgun (WGS) entry which is preliminary data.</text>
</comment>
<evidence type="ECO:0000259" key="1">
    <source>
        <dbReference type="Pfam" id="PF11738"/>
    </source>
</evidence>
<protein>
    <submittedName>
        <fullName evidence="3">DUF3298 and DUF4163 domain-containing protein</fullName>
    </submittedName>
</protein>
<dbReference type="InterPro" id="IPR021729">
    <property type="entry name" value="DUF3298"/>
</dbReference>
<gene>
    <name evidence="3" type="ORF">I6U48_28915</name>
</gene>
<dbReference type="RefSeq" id="WP_218323972.1">
    <property type="nucleotide sequence ID" value="NZ_JAEEGC010000227.1"/>
</dbReference>
<sequence length="231" mass="26384">MICPFLDCNEFCPFQRCIQFSMRTSPNPLSVTSQDISMKNDKIHEALQIPVLHGQINPQILNNINKNINNDILEFKSEMETAADENAKEAEMHGRPITHYEISNTYLITYNKNNILSISIIYQQYINGRSSYIRTTYNYDLSSGESMSIGSLFKPNTDYIGTLNKLITSKIHGNTNQFKGIAKDQPYYLDNDNLVIFFRFNEIAPVGSEIPVIKIPFSELSSILKPQLLRS</sequence>
<dbReference type="Pfam" id="PF13739">
    <property type="entry name" value="PdaC"/>
    <property type="match status" value="1"/>
</dbReference>
<evidence type="ECO:0000313" key="3">
    <source>
        <dbReference type="EMBL" id="MBV7276894.1"/>
    </source>
</evidence>
<evidence type="ECO:0000313" key="4">
    <source>
        <dbReference type="Proteomes" id="UP000694308"/>
    </source>
</evidence>
<dbReference type="Proteomes" id="UP000694308">
    <property type="component" value="Unassembled WGS sequence"/>
</dbReference>
<name>A0A949TQ51_9CLOT</name>